<comment type="caution">
    <text evidence="2">The sequence shown here is derived from an EMBL/GenBank/DDBJ whole genome shotgun (WGS) entry which is preliminary data.</text>
</comment>
<evidence type="ECO:0000313" key="3">
    <source>
        <dbReference type="Proteomes" id="UP000287547"/>
    </source>
</evidence>
<proteinExistence type="predicted"/>
<dbReference type="Proteomes" id="UP000287547">
    <property type="component" value="Unassembled WGS sequence"/>
</dbReference>
<feature type="transmembrane region" description="Helical" evidence="1">
    <location>
        <begin position="88"/>
        <end position="108"/>
    </location>
</feature>
<feature type="transmembrane region" description="Helical" evidence="1">
    <location>
        <begin position="57"/>
        <end position="76"/>
    </location>
</feature>
<dbReference type="EMBL" id="QHKI01000001">
    <property type="protein sequence ID" value="RSM91919.1"/>
    <property type="molecule type" value="Genomic_DNA"/>
</dbReference>
<organism evidence="2 3">
    <name type="scientific">Kibdelosporangium aridum</name>
    <dbReference type="NCBI Taxonomy" id="2030"/>
    <lineage>
        <taxon>Bacteria</taxon>
        <taxon>Bacillati</taxon>
        <taxon>Actinomycetota</taxon>
        <taxon>Actinomycetes</taxon>
        <taxon>Pseudonocardiales</taxon>
        <taxon>Pseudonocardiaceae</taxon>
        <taxon>Kibdelosporangium</taxon>
    </lineage>
</organism>
<reference evidence="2 3" key="1">
    <citation type="submission" date="2018-05" db="EMBL/GenBank/DDBJ databases">
        <title>Evolution of GPA BGCs.</title>
        <authorList>
            <person name="Waglechner N."/>
            <person name="Wright G.D."/>
        </authorList>
    </citation>
    <scope>NUCLEOTIDE SEQUENCE [LARGE SCALE GENOMIC DNA]</scope>
    <source>
        <strain evidence="2 3">A82846</strain>
    </source>
</reference>
<evidence type="ECO:0000256" key="1">
    <source>
        <dbReference type="SAM" id="Phobius"/>
    </source>
</evidence>
<keyword evidence="1" id="KW-0812">Transmembrane</keyword>
<dbReference type="AlphaFoldDB" id="A0A428ZV16"/>
<name>A0A428ZV16_KIBAR</name>
<protein>
    <submittedName>
        <fullName evidence="2">Uncharacterized protein</fullName>
    </submittedName>
</protein>
<sequence>MFGAGAVVALWSSELGWALVGLGGLLLQNGAFAGIIALRLALASAPPTEGLWALHESLFSLNGTFLAIALLGLSVGGLRSGLIRRWHAALGFVSAVLLFGSATLSVGLIGLLGWLLWVVWIGTYGVTLIRLRS</sequence>
<dbReference type="OrthoDB" id="3699675at2"/>
<keyword evidence="1" id="KW-0472">Membrane</keyword>
<accession>A0A428ZV16</accession>
<keyword evidence="1" id="KW-1133">Transmembrane helix</keyword>
<evidence type="ECO:0000313" key="2">
    <source>
        <dbReference type="EMBL" id="RSM91919.1"/>
    </source>
</evidence>
<gene>
    <name evidence="2" type="ORF">DMH04_02125</name>
</gene>